<dbReference type="PANTHER" id="PTHR11679">
    <property type="entry name" value="VESICLE PROTEIN SORTING-ASSOCIATED"/>
    <property type="match status" value="1"/>
</dbReference>
<accession>A0A7S0SQL4</accession>
<proteinExistence type="inferred from homology"/>
<dbReference type="InterPro" id="IPR043127">
    <property type="entry name" value="Sec-1-like_dom3a"/>
</dbReference>
<comment type="similarity">
    <text evidence="1">Belongs to the STXBP/unc-18/SEC1 family.</text>
</comment>
<dbReference type="PIRSF" id="PIRSF005715">
    <property type="entry name" value="VPS45_Sec1"/>
    <property type="match status" value="1"/>
</dbReference>
<dbReference type="AlphaFoldDB" id="A0A7S0SQL4"/>
<gene>
    <name evidence="2" type="ORF">MANT1106_LOCUS15336</name>
</gene>
<organism evidence="2">
    <name type="scientific">Mantoniella antarctica</name>
    <dbReference type="NCBI Taxonomy" id="81844"/>
    <lineage>
        <taxon>Eukaryota</taxon>
        <taxon>Viridiplantae</taxon>
        <taxon>Chlorophyta</taxon>
        <taxon>Mamiellophyceae</taxon>
        <taxon>Mamiellales</taxon>
        <taxon>Mamiellaceae</taxon>
        <taxon>Mantoniella</taxon>
    </lineage>
</organism>
<dbReference type="InterPro" id="IPR043154">
    <property type="entry name" value="Sec-1-like_dom1"/>
</dbReference>
<dbReference type="Pfam" id="PF00995">
    <property type="entry name" value="Sec1"/>
    <property type="match status" value="1"/>
</dbReference>
<name>A0A7S0SQL4_9CHLO</name>
<dbReference type="Gene3D" id="3.40.50.2060">
    <property type="match status" value="1"/>
</dbReference>
<reference evidence="2" key="1">
    <citation type="submission" date="2021-01" db="EMBL/GenBank/DDBJ databases">
        <authorList>
            <person name="Corre E."/>
            <person name="Pelletier E."/>
            <person name="Niang G."/>
            <person name="Scheremetjew M."/>
            <person name="Finn R."/>
            <person name="Kale V."/>
            <person name="Holt S."/>
            <person name="Cochrane G."/>
            <person name="Meng A."/>
            <person name="Brown T."/>
            <person name="Cohen L."/>
        </authorList>
    </citation>
    <scope>NUCLEOTIDE SEQUENCE</scope>
    <source>
        <strain evidence="2">SL-175</strain>
    </source>
</reference>
<dbReference type="InterPro" id="IPR036045">
    <property type="entry name" value="Sec1-like_sf"/>
</dbReference>
<dbReference type="Gene3D" id="3.40.50.1910">
    <property type="match status" value="1"/>
</dbReference>
<dbReference type="Gene3D" id="1.25.40.60">
    <property type="match status" value="1"/>
</dbReference>
<dbReference type="InterPro" id="IPR001619">
    <property type="entry name" value="Sec1-like"/>
</dbReference>
<sequence>MSTNLPLVIREYVLKMLHEAAVGMKALILDDFTMNVVSAAFTQTELLQKEVFLVEKLHLHPDKKMQHLKAVCFVRPTNENIALVCELLKANTYGEYYLFFSNILKETHLQVLAEADEHESVRQVQEVFASFLAVDPFLFTLDVPNNADFIRWKPHTHLNTVDRVVEGLAAFLLSVKRRPTIRHQRSSDISRRVAEDVRRLAYEQESGLFDFRRSDGTLELLVLDRMDDPVTPLLAQWTYQAMVHQLVGVKNNRVSLSDSATSKEKQDIVISSSSDAFFKENMYANYGDLALSIKKLVDHFQTVSKMNKQIESIEDMQRFIDSFPEFRQQSGNVSKHVALMSELSRIIGDDSLMAVSEVEQEIACGSDRMYAFNAVTQQLADTKVKSVECLKLVLLFALRYEKEGTRQVDELVAALVRRNVQPSHVKLVKEIVKYAGEASRTGDLFGNRNFFARASKLVGGLKGADNVYTQHQPLLVQTLVNLHKGKMKESDYPYVSAAQRSGSRDTKPKDILVFIIGGVTYEEARFVSQLNESGQGGHITLGGTTILNSGDFLRDLTAALCM</sequence>
<protein>
    <submittedName>
        <fullName evidence="2">Uncharacterized protein</fullName>
    </submittedName>
</protein>
<dbReference type="Gene3D" id="3.90.830.10">
    <property type="entry name" value="Syntaxin Binding Protein 1, Chain A, domain 2"/>
    <property type="match status" value="1"/>
</dbReference>
<dbReference type="SUPFAM" id="SSF56815">
    <property type="entry name" value="Sec1/munc18-like (SM) proteins"/>
    <property type="match status" value="1"/>
</dbReference>
<dbReference type="EMBL" id="HBFC01025346">
    <property type="protein sequence ID" value="CAD8712676.1"/>
    <property type="molecule type" value="Transcribed_RNA"/>
</dbReference>
<dbReference type="GO" id="GO:0016192">
    <property type="term" value="P:vesicle-mediated transport"/>
    <property type="evidence" value="ECO:0007669"/>
    <property type="project" value="InterPro"/>
</dbReference>
<evidence type="ECO:0000256" key="1">
    <source>
        <dbReference type="ARBA" id="ARBA00009884"/>
    </source>
</evidence>
<dbReference type="InterPro" id="IPR027482">
    <property type="entry name" value="Sec1-like_dom2"/>
</dbReference>
<evidence type="ECO:0000313" key="2">
    <source>
        <dbReference type="EMBL" id="CAD8712676.1"/>
    </source>
</evidence>